<evidence type="ECO:0000313" key="3">
    <source>
        <dbReference type="Proteomes" id="UP000275078"/>
    </source>
</evidence>
<protein>
    <submittedName>
        <fullName evidence="2">Uncharacterized protein</fullName>
    </submittedName>
</protein>
<accession>A0A3N4HX20</accession>
<feature type="region of interest" description="Disordered" evidence="1">
    <location>
        <begin position="1"/>
        <end position="121"/>
    </location>
</feature>
<reference evidence="2 3" key="1">
    <citation type="journal article" date="2018" name="Nat. Ecol. Evol.">
        <title>Pezizomycetes genomes reveal the molecular basis of ectomycorrhizal truffle lifestyle.</title>
        <authorList>
            <person name="Murat C."/>
            <person name="Payen T."/>
            <person name="Noel B."/>
            <person name="Kuo A."/>
            <person name="Morin E."/>
            <person name="Chen J."/>
            <person name="Kohler A."/>
            <person name="Krizsan K."/>
            <person name="Balestrini R."/>
            <person name="Da Silva C."/>
            <person name="Montanini B."/>
            <person name="Hainaut M."/>
            <person name="Levati E."/>
            <person name="Barry K.W."/>
            <person name="Belfiori B."/>
            <person name="Cichocki N."/>
            <person name="Clum A."/>
            <person name="Dockter R.B."/>
            <person name="Fauchery L."/>
            <person name="Guy J."/>
            <person name="Iotti M."/>
            <person name="Le Tacon F."/>
            <person name="Lindquist E.A."/>
            <person name="Lipzen A."/>
            <person name="Malagnac F."/>
            <person name="Mello A."/>
            <person name="Molinier V."/>
            <person name="Miyauchi S."/>
            <person name="Poulain J."/>
            <person name="Riccioni C."/>
            <person name="Rubini A."/>
            <person name="Sitrit Y."/>
            <person name="Splivallo R."/>
            <person name="Traeger S."/>
            <person name="Wang M."/>
            <person name="Zifcakova L."/>
            <person name="Wipf D."/>
            <person name="Zambonelli A."/>
            <person name="Paolocci F."/>
            <person name="Nowrousian M."/>
            <person name="Ottonello S."/>
            <person name="Baldrian P."/>
            <person name="Spatafora J.W."/>
            <person name="Henrissat B."/>
            <person name="Nagy L.G."/>
            <person name="Aury J.M."/>
            <person name="Wincker P."/>
            <person name="Grigoriev I.V."/>
            <person name="Bonfante P."/>
            <person name="Martin F.M."/>
        </authorList>
    </citation>
    <scope>NUCLEOTIDE SEQUENCE [LARGE SCALE GENOMIC DNA]</scope>
    <source>
        <strain evidence="2 3">RN42</strain>
    </source>
</reference>
<dbReference type="EMBL" id="ML119712">
    <property type="protein sequence ID" value="RPA78412.1"/>
    <property type="molecule type" value="Genomic_DNA"/>
</dbReference>
<dbReference type="Proteomes" id="UP000275078">
    <property type="component" value="Unassembled WGS sequence"/>
</dbReference>
<feature type="region of interest" description="Disordered" evidence="1">
    <location>
        <begin position="270"/>
        <end position="310"/>
    </location>
</feature>
<dbReference type="AlphaFoldDB" id="A0A3N4HX20"/>
<evidence type="ECO:0000256" key="1">
    <source>
        <dbReference type="SAM" id="MobiDB-lite"/>
    </source>
</evidence>
<gene>
    <name evidence="2" type="ORF">BJ508DRAFT_329348</name>
</gene>
<proteinExistence type="predicted"/>
<organism evidence="2 3">
    <name type="scientific">Ascobolus immersus RN42</name>
    <dbReference type="NCBI Taxonomy" id="1160509"/>
    <lineage>
        <taxon>Eukaryota</taxon>
        <taxon>Fungi</taxon>
        <taxon>Dikarya</taxon>
        <taxon>Ascomycota</taxon>
        <taxon>Pezizomycotina</taxon>
        <taxon>Pezizomycetes</taxon>
        <taxon>Pezizales</taxon>
        <taxon>Ascobolaceae</taxon>
        <taxon>Ascobolus</taxon>
    </lineage>
</organism>
<name>A0A3N4HX20_ASCIM</name>
<feature type="compositionally biased region" description="Polar residues" evidence="1">
    <location>
        <begin position="82"/>
        <end position="121"/>
    </location>
</feature>
<feature type="compositionally biased region" description="Polar residues" evidence="1">
    <location>
        <begin position="1"/>
        <end position="32"/>
    </location>
</feature>
<evidence type="ECO:0000313" key="2">
    <source>
        <dbReference type="EMBL" id="RPA78412.1"/>
    </source>
</evidence>
<keyword evidence="3" id="KW-1185">Reference proteome</keyword>
<sequence>MVNLRSQASPRSSSYQTSRPVIQNTVSSSNKENAIPSARGKRQGVQSGAVSKGGTGKAQREGGRARKGNNKSRMQARVPLSDATNESLNHSTENHSHASNKSTISSTPQIIRHPPSNNRPNLSPENLEAMVWAIADANPWMAPHGTVEKTWEAVLLRLQEKAPSPSQFHGRRPRFLKEKIDALIAAHNPTGGDPEELRLKANVSSEVQIRLASVIERCSFLKDEAETAKTQKISRKEKTLQDSASIAQSILHSATTKAFVTSQRRLEFAGLQSTTPTTSPPPPDPVLPAQSCPPSTIPDRLNSIPRRRSQLNSPDDLAVLFRLITAERQQQQSQQMSAVLEAIQKLDKTIETGLTRICGILAEGLGVVTQTE</sequence>